<comment type="caution">
    <text evidence="2">The sequence shown here is derived from an EMBL/GenBank/DDBJ whole genome shotgun (WGS) entry which is preliminary data.</text>
</comment>
<organism evidence="2 3">
    <name type="scientific">Phialemonium thermophilum</name>
    <dbReference type="NCBI Taxonomy" id="223376"/>
    <lineage>
        <taxon>Eukaryota</taxon>
        <taxon>Fungi</taxon>
        <taxon>Dikarya</taxon>
        <taxon>Ascomycota</taxon>
        <taxon>Pezizomycotina</taxon>
        <taxon>Sordariomycetes</taxon>
        <taxon>Sordariomycetidae</taxon>
        <taxon>Cephalothecales</taxon>
        <taxon>Cephalothecaceae</taxon>
        <taxon>Phialemonium</taxon>
    </lineage>
</organism>
<feature type="region of interest" description="Disordered" evidence="1">
    <location>
        <begin position="365"/>
        <end position="387"/>
    </location>
</feature>
<evidence type="ECO:0000313" key="2">
    <source>
        <dbReference type="EMBL" id="KAL1871998.1"/>
    </source>
</evidence>
<dbReference type="Proteomes" id="UP001586593">
    <property type="component" value="Unassembled WGS sequence"/>
</dbReference>
<evidence type="ECO:0008006" key="4">
    <source>
        <dbReference type="Google" id="ProtNLM"/>
    </source>
</evidence>
<accession>A0ABR3X7U2</accession>
<evidence type="ECO:0000256" key="1">
    <source>
        <dbReference type="SAM" id="MobiDB-lite"/>
    </source>
</evidence>
<name>A0ABR3X7U2_9PEZI</name>
<evidence type="ECO:0000313" key="3">
    <source>
        <dbReference type="Proteomes" id="UP001586593"/>
    </source>
</evidence>
<sequence>MVDALAGDAQLLGDAVLLPLELLQLDHADLVAVEVVEILALELDGVGADLELLDHVLELHLPNLFPLVGEPLLLPDPLLLRHPLGLGLLQGLFLEDLALGVLLLSLGLQLGQLFLALLDDLLPRQDLLVLLLGSGLGASEGSLTGLDAGLVERGVDEVAGRVERLGQAGELRAHDVRRRALQALHGTGLALGRAGSGSCVRGLGGGEDVGVEAQDAGGMVHADSKVALLVSVHDELLDHRTSHLEGLRERGQALHKLQVDGLVDLRQLLEEAGQDDLLQGRDVLLHLLVGADLGQDGGDLLADGQRVEVDFENVVEVADLRADPAEERLGEGILEQKSTSRSLRHAQQMSQAGVLVLPSLVEVHHGTTGPRGADDGDGQGGEHDEGGGLLQIGLGRGRVVGFLALSGRHEGGRLTKQVVVSGPGCGVEEVVLPDEEDAGQFLVVVRHHDVLGGTLAEVQQSVDVLDAAEGLLPELELDSDIQLLKAGLQMTL</sequence>
<protein>
    <recommendedName>
        <fullName evidence="4">NAD-specific glutamate dehydrogenase</fullName>
    </recommendedName>
</protein>
<proteinExistence type="predicted"/>
<reference evidence="2 3" key="1">
    <citation type="journal article" date="2024" name="Commun. Biol.">
        <title>Comparative genomic analysis of thermophilic fungi reveals convergent evolutionary adaptations and gene losses.</title>
        <authorList>
            <person name="Steindorff A.S."/>
            <person name="Aguilar-Pontes M.V."/>
            <person name="Robinson A.J."/>
            <person name="Andreopoulos B."/>
            <person name="LaButti K."/>
            <person name="Kuo A."/>
            <person name="Mondo S."/>
            <person name="Riley R."/>
            <person name="Otillar R."/>
            <person name="Haridas S."/>
            <person name="Lipzen A."/>
            <person name="Grimwood J."/>
            <person name="Schmutz J."/>
            <person name="Clum A."/>
            <person name="Reid I.D."/>
            <person name="Moisan M.C."/>
            <person name="Butler G."/>
            <person name="Nguyen T.T.M."/>
            <person name="Dewar K."/>
            <person name="Conant G."/>
            <person name="Drula E."/>
            <person name="Henrissat B."/>
            <person name="Hansel C."/>
            <person name="Singer S."/>
            <person name="Hutchinson M.I."/>
            <person name="de Vries R.P."/>
            <person name="Natvig D.O."/>
            <person name="Powell A.J."/>
            <person name="Tsang A."/>
            <person name="Grigoriev I.V."/>
        </authorList>
    </citation>
    <scope>NUCLEOTIDE SEQUENCE [LARGE SCALE GENOMIC DNA]</scope>
    <source>
        <strain evidence="2 3">ATCC 24622</strain>
    </source>
</reference>
<dbReference type="EMBL" id="JAZHXJ010000146">
    <property type="protein sequence ID" value="KAL1871998.1"/>
    <property type="molecule type" value="Genomic_DNA"/>
</dbReference>
<gene>
    <name evidence="2" type="ORF">VTK73DRAFT_1787</name>
</gene>
<keyword evidence="3" id="KW-1185">Reference proteome</keyword>